<dbReference type="Pfam" id="PF24856">
    <property type="entry name" value="AraA_central"/>
    <property type="match status" value="1"/>
</dbReference>
<evidence type="ECO:0000256" key="2">
    <source>
        <dbReference type="ARBA" id="ARBA00023277"/>
    </source>
</evidence>
<evidence type="ECO:0000313" key="5">
    <source>
        <dbReference type="EMBL" id="HJC05071.1"/>
    </source>
</evidence>
<feature type="domain" description="L-arabinose isomerase central" evidence="4">
    <location>
        <begin position="190"/>
        <end position="296"/>
    </location>
</feature>
<accession>A0A9D2MZ08</accession>
<keyword evidence="2" id="KW-0119">Carbohydrate metabolism</keyword>
<dbReference type="InterPro" id="IPR015888">
    <property type="entry name" value="Fuc_isomerase_C"/>
</dbReference>
<protein>
    <submittedName>
        <fullName evidence="5">Fucose isomerase</fullName>
    </submittedName>
</protein>
<dbReference type="Proteomes" id="UP000823910">
    <property type="component" value="Unassembled WGS sequence"/>
</dbReference>
<dbReference type="SUPFAM" id="SSF53743">
    <property type="entry name" value="FucI/AraA N-terminal and middle domains"/>
    <property type="match status" value="1"/>
</dbReference>
<sequence length="450" mass="50382">MNGQKRLNLGFVTTYSGRWPKELPEKRNAEYSAWLEENLPQVSLVRASRIGCTKEALEAIAEEFKEASVDLMVMVYGAFTGDDAAAYFTEMLNIPIILWAPYEVPFEKDERLYANALCSMTMNAAALRRLGASYHTVYGSKEDARAASRIKGLVTAYQTIKAMRHTSLGLLGYRPTAFYNCAFDEGLIRRTFGVKIEETDLKVVFDVMDALPEAEWKADMEKMEASYNMDTLPDGHLENHSKLYLALKEVMKNQGYDFGVIKCWPEMGNLHTTPCAVLGRLADDGVCIGCEGDVDAELAQIAQHYMTGLPTFITDMINIDEEKNIMTFWHCGNAAPSLANPAYPLLLRNHPLAGQGTAFWGALKPGQVTIARFCNIDGSYKLFLMRGEAVDMDRYTRGIMANVKVKRPVREVIEKIIEEGVPHHYSLVWADVADELRQMCGLLGIPVIEL</sequence>
<evidence type="ECO:0000259" key="3">
    <source>
        <dbReference type="Pfam" id="PF02952"/>
    </source>
</evidence>
<evidence type="ECO:0000256" key="1">
    <source>
        <dbReference type="ARBA" id="ARBA00023235"/>
    </source>
</evidence>
<dbReference type="GO" id="GO:0006004">
    <property type="term" value="P:fucose metabolic process"/>
    <property type="evidence" value="ECO:0007669"/>
    <property type="project" value="InterPro"/>
</dbReference>
<evidence type="ECO:0000313" key="6">
    <source>
        <dbReference type="Proteomes" id="UP000823910"/>
    </source>
</evidence>
<name>A0A9D2MZ08_9FIRM</name>
<dbReference type="Pfam" id="PF02952">
    <property type="entry name" value="Fucose_iso_C"/>
    <property type="match status" value="1"/>
</dbReference>
<dbReference type="PANTHER" id="PTHR36120">
    <property type="entry name" value="FUCOSE ISOMERASE"/>
    <property type="match status" value="1"/>
</dbReference>
<dbReference type="AlphaFoldDB" id="A0A9D2MZ08"/>
<dbReference type="GO" id="GO:0008736">
    <property type="term" value="F:L-fucose isomerase activity"/>
    <property type="evidence" value="ECO:0007669"/>
    <property type="project" value="InterPro"/>
</dbReference>
<dbReference type="EMBL" id="DWWT01000008">
    <property type="protein sequence ID" value="HJC05071.1"/>
    <property type="molecule type" value="Genomic_DNA"/>
</dbReference>
<dbReference type="PANTHER" id="PTHR36120:SF1">
    <property type="entry name" value="L-FUCOSE ISOMERASE C-TERMINAL DOMAIN-CONTAINING PROTEIN"/>
    <property type="match status" value="1"/>
</dbReference>
<reference evidence="5" key="1">
    <citation type="journal article" date="2021" name="PeerJ">
        <title>Extensive microbial diversity within the chicken gut microbiome revealed by metagenomics and culture.</title>
        <authorList>
            <person name="Gilroy R."/>
            <person name="Ravi A."/>
            <person name="Getino M."/>
            <person name="Pursley I."/>
            <person name="Horton D.L."/>
            <person name="Alikhan N.F."/>
            <person name="Baker D."/>
            <person name="Gharbi K."/>
            <person name="Hall N."/>
            <person name="Watson M."/>
            <person name="Adriaenssens E.M."/>
            <person name="Foster-Nyarko E."/>
            <person name="Jarju S."/>
            <person name="Secka A."/>
            <person name="Antonio M."/>
            <person name="Oren A."/>
            <person name="Chaudhuri R.R."/>
            <person name="La Ragione R."/>
            <person name="Hildebrand F."/>
            <person name="Pallen M.J."/>
        </authorList>
    </citation>
    <scope>NUCLEOTIDE SEQUENCE</scope>
    <source>
        <strain evidence="5">CHK180-15479</strain>
    </source>
</reference>
<dbReference type="GO" id="GO:0005737">
    <property type="term" value="C:cytoplasm"/>
    <property type="evidence" value="ECO:0007669"/>
    <property type="project" value="InterPro"/>
</dbReference>
<dbReference type="SUPFAM" id="SSF50443">
    <property type="entry name" value="FucI/AraA C-terminal domain-like"/>
    <property type="match status" value="1"/>
</dbReference>
<feature type="domain" description="L-fucose isomerase C-terminal" evidence="3">
    <location>
        <begin position="357"/>
        <end position="449"/>
    </location>
</feature>
<comment type="caution">
    <text evidence="5">The sequence shown here is derived from an EMBL/GenBank/DDBJ whole genome shotgun (WGS) entry which is preliminary data.</text>
</comment>
<proteinExistence type="predicted"/>
<dbReference type="InterPro" id="IPR055390">
    <property type="entry name" value="AraA_central"/>
</dbReference>
<dbReference type="InterPro" id="IPR004216">
    <property type="entry name" value="Fuc/Ara_isomerase_C"/>
</dbReference>
<reference evidence="5" key="2">
    <citation type="submission" date="2021-04" db="EMBL/GenBank/DDBJ databases">
        <authorList>
            <person name="Gilroy R."/>
        </authorList>
    </citation>
    <scope>NUCLEOTIDE SEQUENCE</scope>
    <source>
        <strain evidence="5">CHK180-15479</strain>
    </source>
</reference>
<organism evidence="5 6">
    <name type="scientific">Candidatus Enterocloster excrementipullorum</name>
    <dbReference type="NCBI Taxonomy" id="2838559"/>
    <lineage>
        <taxon>Bacteria</taxon>
        <taxon>Bacillati</taxon>
        <taxon>Bacillota</taxon>
        <taxon>Clostridia</taxon>
        <taxon>Lachnospirales</taxon>
        <taxon>Lachnospiraceae</taxon>
        <taxon>Enterocloster</taxon>
    </lineage>
</organism>
<gene>
    <name evidence="5" type="ORF">H9704_02790</name>
</gene>
<evidence type="ECO:0000259" key="4">
    <source>
        <dbReference type="Pfam" id="PF24856"/>
    </source>
</evidence>
<dbReference type="InterPro" id="IPR009015">
    <property type="entry name" value="Fucose_isomerase_N/cen_sf"/>
</dbReference>
<keyword evidence="1 5" id="KW-0413">Isomerase</keyword>